<organism evidence="1 2">
    <name type="scientific">Clunio marinus</name>
    <dbReference type="NCBI Taxonomy" id="568069"/>
    <lineage>
        <taxon>Eukaryota</taxon>
        <taxon>Metazoa</taxon>
        <taxon>Ecdysozoa</taxon>
        <taxon>Arthropoda</taxon>
        <taxon>Hexapoda</taxon>
        <taxon>Insecta</taxon>
        <taxon>Pterygota</taxon>
        <taxon>Neoptera</taxon>
        <taxon>Endopterygota</taxon>
        <taxon>Diptera</taxon>
        <taxon>Nematocera</taxon>
        <taxon>Chironomoidea</taxon>
        <taxon>Chironomidae</taxon>
        <taxon>Clunio</taxon>
    </lineage>
</organism>
<evidence type="ECO:0000313" key="2">
    <source>
        <dbReference type="Proteomes" id="UP000183832"/>
    </source>
</evidence>
<protein>
    <submittedName>
        <fullName evidence="1">CLUMA_CG015658, isoform A</fullName>
    </submittedName>
</protein>
<gene>
    <name evidence="1" type="ORF">CLUMA_CG015658</name>
</gene>
<keyword evidence="2" id="KW-1185">Reference proteome</keyword>
<accession>A0A1J1IU89</accession>
<sequence>MTTTLWLACFSPVVHKYLTSSDDVDDSLTDLNRSDLPEKGQLKVDKIFTGLYGMNFFLSVNTALYIALCGYEAATQH</sequence>
<name>A0A1J1IU89_9DIPT</name>
<dbReference type="Proteomes" id="UP000183832">
    <property type="component" value="Unassembled WGS sequence"/>
</dbReference>
<dbReference type="EMBL" id="CVRI01000057">
    <property type="protein sequence ID" value="CRL02105.1"/>
    <property type="molecule type" value="Genomic_DNA"/>
</dbReference>
<dbReference type="AlphaFoldDB" id="A0A1J1IU89"/>
<evidence type="ECO:0000313" key="1">
    <source>
        <dbReference type="EMBL" id="CRL02105.1"/>
    </source>
</evidence>
<proteinExistence type="predicted"/>
<reference evidence="1 2" key="1">
    <citation type="submission" date="2015-04" db="EMBL/GenBank/DDBJ databases">
        <authorList>
            <person name="Syromyatnikov M.Y."/>
            <person name="Popov V.N."/>
        </authorList>
    </citation>
    <scope>NUCLEOTIDE SEQUENCE [LARGE SCALE GENOMIC DNA]</scope>
</reference>